<evidence type="ECO:0000313" key="1">
    <source>
        <dbReference type="EMBL" id="MEJ7136826.1"/>
    </source>
</evidence>
<sequence length="359" mass="38206">MLIFANPDHAAHCGRFEMFRGRQVPCHEVPARLDQVLAELERRRFCAPGGPAALREPLPLERALLERVHAPRYLDFLENAWGEWLALDPANAALDALPSVWPVRGFRSDIAPQNFAARMGLFSFDSGSPLTAGTWRAAWQGAACAASAAQALLGGPTEDRPTATLALTRPPGHHAGPDFFGGYCFINNAAVAAEALLAQGARRVAILDVDYHHGNGTQTIFEARADILTVSLHGDPRTEYPFYLGHADERGTGAGEGFNLNLPLPAGTGFDAWRRALHSGLQRVSDHGADAVIVALGVDTFAGDPISRFGLASQDYLTLGADLAGLGLPLLFTLEGGYAVADMGVNVVNVLEGVMIAVA</sequence>
<protein>
    <submittedName>
        <fullName evidence="1">Histone deacetylase family protein</fullName>
    </submittedName>
</protein>
<keyword evidence="2" id="KW-1185">Reference proteome</keyword>
<dbReference type="EMBL" id="JAWDIE010000001">
    <property type="protein sequence ID" value="MEJ7136826.1"/>
    <property type="molecule type" value="Genomic_DNA"/>
</dbReference>
<name>A0ACC6NXU3_9BURK</name>
<evidence type="ECO:0000313" key="2">
    <source>
        <dbReference type="Proteomes" id="UP001364695"/>
    </source>
</evidence>
<gene>
    <name evidence="1" type="ORF">RV045_00080</name>
</gene>
<dbReference type="Proteomes" id="UP001364695">
    <property type="component" value="Unassembled WGS sequence"/>
</dbReference>
<reference evidence="1" key="1">
    <citation type="submission" date="2023-10" db="EMBL/GenBank/DDBJ databases">
        <title>Amphibacter perezi, gen. nov., sp. nov. a novel taxa of the family Comamonadaceae, class Betaproteobacteria isolated from the skin microbiota of Pelophylax perezi from different populations.</title>
        <authorList>
            <person name="Costa S."/>
            <person name="Proenca D.N."/>
            <person name="Lopes I."/>
            <person name="Morais P.V."/>
        </authorList>
    </citation>
    <scope>NUCLEOTIDE SEQUENCE</scope>
    <source>
        <strain evidence="1">SL12-8</strain>
    </source>
</reference>
<proteinExistence type="predicted"/>
<organism evidence="1 2">
    <name type="scientific">Amphibiibacter pelophylacis</name>
    <dbReference type="NCBI Taxonomy" id="1799477"/>
    <lineage>
        <taxon>Bacteria</taxon>
        <taxon>Pseudomonadati</taxon>
        <taxon>Pseudomonadota</taxon>
        <taxon>Betaproteobacteria</taxon>
        <taxon>Burkholderiales</taxon>
        <taxon>Sphaerotilaceae</taxon>
        <taxon>Amphibiibacter</taxon>
    </lineage>
</organism>
<comment type="caution">
    <text evidence="1">The sequence shown here is derived from an EMBL/GenBank/DDBJ whole genome shotgun (WGS) entry which is preliminary data.</text>
</comment>
<accession>A0ACC6NXU3</accession>